<evidence type="ECO:0000256" key="3">
    <source>
        <dbReference type="SAM" id="Coils"/>
    </source>
</evidence>
<dbReference type="OrthoDB" id="10027144at2759"/>
<feature type="coiled-coil region" evidence="3">
    <location>
        <begin position="13"/>
        <end position="40"/>
    </location>
</feature>
<dbReference type="InterPro" id="IPR004087">
    <property type="entry name" value="KH_dom"/>
</dbReference>
<evidence type="ECO:0000259" key="5">
    <source>
        <dbReference type="SMART" id="SM00322"/>
    </source>
</evidence>
<dbReference type="Proteomes" id="UP000693970">
    <property type="component" value="Unassembled WGS sequence"/>
</dbReference>
<feature type="domain" description="K Homology" evidence="5">
    <location>
        <begin position="1041"/>
        <end position="1108"/>
    </location>
</feature>
<proteinExistence type="predicted"/>
<dbReference type="InterPro" id="IPR004088">
    <property type="entry name" value="KH_dom_type_1"/>
</dbReference>
<dbReference type="CDD" id="cd00105">
    <property type="entry name" value="KH-I"/>
    <property type="match status" value="1"/>
</dbReference>
<feature type="coiled-coil region" evidence="3">
    <location>
        <begin position="86"/>
        <end position="120"/>
    </location>
</feature>
<dbReference type="Pfam" id="PF00013">
    <property type="entry name" value="KH_1"/>
    <property type="match status" value="5"/>
</dbReference>
<feature type="region of interest" description="Disordered" evidence="4">
    <location>
        <begin position="1118"/>
        <end position="1205"/>
    </location>
</feature>
<evidence type="ECO:0000256" key="1">
    <source>
        <dbReference type="ARBA" id="ARBA00022737"/>
    </source>
</evidence>
<dbReference type="AlphaFoldDB" id="A0A9K3LG64"/>
<evidence type="ECO:0000256" key="2">
    <source>
        <dbReference type="PROSITE-ProRule" id="PRU00117"/>
    </source>
</evidence>
<reference evidence="6" key="2">
    <citation type="submission" date="2021-04" db="EMBL/GenBank/DDBJ databases">
        <authorList>
            <person name="Podell S."/>
        </authorList>
    </citation>
    <scope>NUCLEOTIDE SEQUENCE</scope>
    <source>
        <strain evidence="6">Hildebrandi</strain>
    </source>
</reference>
<evidence type="ECO:0000313" key="6">
    <source>
        <dbReference type="EMBL" id="KAG7361522.1"/>
    </source>
</evidence>
<feature type="domain" description="K Homology" evidence="5">
    <location>
        <begin position="559"/>
        <end position="625"/>
    </location>
</feature>
<reference evidence="6" key="1">
    <citation type="journal article" date="2021" name="Sci. Rep.">
        <title>Diploid genomic architecture of Nitzschia inconspicua, an elite biomass production diatom.</title>
        <authorList>
            <person name="Oliver A."/>
            <person name="Podell S."/>
            <person name="Pinowska A."/>
            <person name="Traller J.C."/>
            <person name="Smith S.R."/>
            <person name="McClure R."/>
            <person name="Beliaev A."/>
            <person name="Bohutskyi P."/>
            <person name="Hill E.A."/>
            <person name="Rabines A."/>
            <person name="Zheng H."/>
            <person name="Allen L.Z."/>
            <person name="Kuo A."/>
            <person name="Grigoriev I.V."/>
            <person name="Allen A.E."/>
            <person name="Hazlebeck D."/>
            <person name="Allen E.E."/>
        </authorList>
    </citation>
    <scope>NUCLEOTIDE SEQUENCE</scope>
    <source>
        <strain evidence="6">Hildebrandi</strain>
    </source>
</reference>
<keyword evidence="3" id="KW-0175">Coiled coil</keyword>
<feature type="compositionally biased region" description="Polar residues" evidence="4">
    <location>
        <begin position="1118"/>
        <end position="1145"/>
    </location>
</feature>
<gene>
    <name evidence="6" type="ORF">IV203_036623</name>
</gene>
<evidence type="ECO:0000256" key="4">
    <source>
        <dbReference type="SAM" id="MobiDB-lite"/>
    </source>
</evidence>
<keyword evidence="7" id="KW-1185">Reference proteome</keyword>
<organism evidence="6 7">
    <name type="scientific">Nitzschia inconspicua</name>
    <dbReference type="NCBI Taxonomy" id="303405"/>
    <lineage>
        <taxon>Eukaryota</taxon>
        <taxon>Sar</taxon>
        <taxon>Stramenopiles</taxon>
        <taxon>Ochrophyta</taxon>
        <taxon>Bacillariophyta</taxon>
        <taxon>Bacillariophyceae</taxon>
        <taxon>Bacillariophycidae</taxon>
        <taxon>Bacillariales</taxon>
        <taxon>Bacillariaceae</taxon>
        <taxon>Nitzschia</taxon>
    </lineage>
</organism>
<feature type="compositionally biased region" description="Polar residues" evidence="4">
    <location>
        <begin position="1161"/>
        <end position="1170"/>
    </location>
</feature>
<feature type="domain" description="K Homology" evidence="5">
    <location>
        <begin position="970"/>
        <end position="1036"/>
    </location>
</feature>
<comment type="caution">
    <text evidence="6">The sequence shown here is derived from an EMBL/GenBank/DDBJ whole genome shotgun (WGS) entry which is preliminary data.</text>
</comment>
<dbReference type="PROSITE" id="PS50084">
    <property type="entry name" value="KH_TYPE_1"/>
    <property type="match status" value="6"/>
</dbReference>
<name>A0A9K3LG64_9STRA</name>
<dbReference type="GO" id="GO:0003723">
    <property type="term" value="F:RNA binding"/>
    <property type="evidence" value="ECO:0007669"/>
    <property type="project" value="UniProtKB-UniRule"/>
</dbReference>
<feature type="domain" description="K Homology" evidence="5">
    <location>
        <begin position="629"/>
        <end position="694"/>
    </location>
</feature>
<feature type="domain" description="K Homology" evidence="5">
    <location>
        <begin position="143"/>
        <end position="208"/>
    </location>
</feature>
<feature type="domain" description="K Homology" evidence="5">
    <location>
        <begin position="273"/>
        <end position="342"/>
    </location>
</feature>
<evidence type="ECO:0000313" key="7">
    <source>
        <dbReference type="Proteomes" id="UP000693970"/>
    </source>
</evidence>
<accession>A0A9K3LG64</accession>
<keyword evidence="2" id="KW-0694">RNA-binding</keyword>
<dbReference type="SMART" id="SM00322">
    <property type="entry name" value="KH"/>
    <property type="match status" value="8"/>
</dbReference>
<dbReference type="PANTHER" id="PTHR10288">
    <property type="entry name" value="KH DOMAIN CONTAINING RNA BINDING PROTEIN"/>
    <property type="match status" value="1"/>
</dbReference>
<protein>
    <submittedName>
        <fullName evidence="6">KH domain containing protein</fullName>
    </submittedName>
</protein>
<feature type="domain" description="K Homology" evidence="5">
    <location>
        <begin position="897"/>
        <end position="967"/>
    </location>
</feature>
<dbReference type="EMBL" id="JAGRRH010000013">
    <property type="protein sequence ID" value="KAG7361522.1"/>
    <property type="molecule type" value="Genomic_DNA"/>
</dbReference>
<keyword evidence="1" id="KW-0677">Repeat</keyword>
<feature type="domain" description="K Homology" evidence="5">
    <location>
        <begin position="426"/>
        <end position="492"/>
    </location>
</feature>
<sequence length="1217" mass="134206">MTLELETTLQKRLEETNFKRDEQLANIKKLQANLQTLLKKIPRRPKESLAELDKKIEALERKRTINSVTLAEERQILKEIAAVKRIKLQVEEYHKLERQAQDLKRQLNDIRDALSETLAATDEVSAALSKVRLANKLGCQTQELTKKEVECPTVKLGKVIGKGGATISMIQESCKVVMDVDKETQKITITGSEDSIQAAINEIDKIVQLVEEEIEIEKNLLEYLTSKYVTVIEQLRAALPDAHLETMRSNGKLLVRGAPEDVATIKTKVLGLQLISKTIQLQGGKEASILLGKKGATVDKLCETHAVSIEVDKDSEENTKAIIIGLPISVASAVKEIENLLNDNTEVTERVEISIIMKHILLSDNGRHIKAVQTLVSTELPEGINCYVTVSKDSNAKGNMEVLVKTKQSVISNALELTKSQLKAIEDLECTLTVDPLIVPRFIGKGGEIIKKLTDGKEVFMEVDKASGDIHYGASSLESLEKIKSELQEIVNSNCICRMPLNPATAKDQYRVLKRSSVKTELAGKVRIDLDEEKSCLVLTGKHEELAGGKLAVEEFVANNQIGEVPITDEDRDALMSGGKSSKIVKLSEEFNVKMNVDREKHVCFIRGSKENVDSVVDRLKQFLQGGNGHSVAKLTVTEQVVGTIIGKQGRTRHELEQKHDGVTINISKSHVVTIRGPEESVSSCKVEIGKMVASARVSQSIPLSDLQKDILEKKEFKKKVTQCIPVHISIDGDQIVVRGSFYDVQDAVSLINEMITGEYKTTIDLDSSHFLKVRNTCRDPSHIKRMEVASGGKICLDLSAGSIVISGKRANVKKAKDQVYSFLDFILPGVIERVKITKPLYLSVGQASVLAEISGAAGGVTVYLDRDLSLIVLRSNTKEMLQQATKLLMDKILDAERLAYVFEFNSDDSWLLNSILGKNGSNVSSLRSKNPTCKIDVSKEARTVTVVGDTEETVANVKAAIEEVVKKARQETTFVKIPEDYVPQFVGKGGANVKALSAKHGVDIQRIKNGEFNFRISGDALKVEATKVAVEEWLSQKEEAKSVLTFHLEKGKDAAFIIGEKGGFVRSVEEEFKCKVDIDRKALIVNIKGATEEIREAAAQKLKDKIVEERKKLALSQASKENQLDLSQQSPNSTAEFSSILNKRTTPDAMSNDEEKPRSRTNTQESLGSNEFPPQPIGLVAPKTGVKGGKNKRIDSSINEGTEEGKSLFAMLLEED</sequence>